<dbReference type="PROSITE" id="PS50202">
    <property type="entry name" value="MSP"/>
    <property type="match status" value="1"/>
</dbReference>
<name>A0A260Z9X5_CAERE</name>
<dbReference type="SUPFAM" id="SSF49354">
    <property type="entry name" value="PapD-like"/>
    <property type="match status" value="1"/>
</dbReference>
<sequence>MADKKSINVSAIGTSAGASIAPPQSHSNFIDAGTTSLLNKAGEPAFKLSLNTSKIEFKCTDDRKPASVFVKMHNPTSETVSFKVRCTSAEIFRVQPPLGFVKPNETVSIVIWYQNQDKRDEMFKSHYFAFYHTRSDGRTARELWTNSKAEGVRRIPASFISAK</sequence>
<reference evidence="1" key="1">
    <citation type="submission" date="2017-08" db="EMBL/GenBank/DDBJ databases">
        <authorList>
            <person name="de Groot N.N."/>
        </authorList>
    </citation>
    <scope>NUCLEOTIDE SEQUENCE [LARGE SCALE GENOMIC DNA]</scope>
    <source>
        <strain evidence="1">PX439</strain>
    </source>
</reference>
<dbReference type="STRING" id="31234.E3LYN9"/>
<dbReference type="EMBL" id="NMWX01000196">
    <property type="protein sequence ID" value="OZF82402.1"/>
    <property type="molecule type" value="Genomic_DNA"/>
</dbReference>
<protein>
    <submittedName>
        <fullName evidence="1">Uncharacterized protein</fullName>
    </submittedName>
</protein>
<dbReference type="PANTHER" id="PTHR21513">
    <property type="entry name" value="MAJOR SPERM PROTEIN"/>
    <property type="match status" value="1"/>
</dbReference>
<dbReference type="OMA" id="AIYHIKC"/>
<dbReference type="Pfam" id="PF00635">
    <property type="entry name" value="Motile_Sperm"/>
    <property type="match status" value="1"/>
</dbReference>
<dbReference type="InterPro" id="IPR013783">
    <property type="entry name" value="Ig-like_fold"/>
</dbReference>
<comment type="caution">
    <text evidence="1">The sequence shown here is derived from an EMBL/GenBank/DDBJ whole genome shotgun (WGS) entry which is preliminary data.</text>
</comment>
<gene>
    <name evidence="1" type="ORF">FL82_09746</name>
</gene>
<dbReference type="eggNOG" id="KOG0439">
    <property type="taxonomic scope" value="Eukaryota"/>
</dbReference>
<dbReference type="CTD" id="9825799"/>
<dbReference type="KEGG" id="crq:GCK72_010304"/>
<dbReference type="InterPro" id="IPR008962">
    <property type="entry name" value="PapD-like_sf"/>
</dbReference>
<dbReference type="InterPro" id="IPR000535">
    <property type="entry name" value="MSP_dom"/>
</dbReference>
<dbReference type="Gene3D" id="2.60.40.10">
    <property type="entry name" value="Immunoglobulins"/>
    <property type="match status" value="1"/>
</dbReference>
<dbReference type="OrthoDB" id="5915816at2759"/>
<dbReference type="PANTHER" id="PTHR21513:SF2">
    <property type="entry name" value="MAJOR SPERM PROTEIN"/>
    <property type="match status" value="1"/>
</dbReference>
<keyword evidence="2" id="KW-1185">Reference proteome</keyword>
<evidence type="ECO:0000313" key="2">
    <source>
        <dbReference type="Proteomes" id="UP000216624"/>
    </source>
</evidence>
<organism evidence="1 2">
    <name type="scientific">Caenorhabditis remanei</name>
    <name type="common">Caenorhabditis vulgaris</name>
    <dbReference type="NCBI Taxonomy" id="31234"/>
    <lineage>
        <taxon>Eukaryota</taxon>
        <taxon>Metazoa</taxon>
        <taxon>Ecdysozoa</taxon>
        <taxon>Nematoda</taxon>
        <taxon>Chromadorea</taxon>
        <taxon>Rhabditida</taxon>
        <taxon>Rhabditina</taxon>
        <taxon>Rhabditomorpha</taxon>
        <taxon>Rhabditoidea</taxon>
        <taxon>Rhabditidae</taxon>
        <taxon>Peloderinae</taxon>
        <taxon>Caenorhabditis</taxon>
    </lineage>
</organism>
<accession>A0A260Z9X5</accession>
<proteinExistence type="predicted"/>
<dbReference type="Proteomes" id="UP000216624">
    <property type="component" value="Unassembled WGS sequence"/>
</dbReference>
<dbReference type="HOGENOM" id="CLU_092913_2_1_1"/>
<evidence type="ECO:0000313" key="1">
    <source>
        <dbReference type="EMBL" id="OZF82402.1"/>
    </source>
</evidence>
<feature type="non-terminal residue" evidence="1">
    <location>
        <position position="1"/>
    </location>
</feature>